<dbReference type="OrthoDB" id="79642at2759"/>
<dbReference type="SUPFAM" id="SSF54695">
    <property type="entry name" value="POZ domain"/>
    <property type="match status" value="1"/>
</dbReference>
<protein>
    <recommendedName>
        <fullName evidence="1">Potassium channel tetramerisation-type BTB domain-containing protein</fullName>
    </recommendedName>
</protein>
<comment type="caution">
    <text evidence="2">The sequence shown here is derived from an EMBL/GenBank/DDBJ whole genome shotgun (WGS) entry which is preliminary data.</text>
</comment>
<feature type="non-terminal residue" evidence="2">
    <location>
        <position position="107"/>
    </location>
</feature>
<dbReference type="Pfam" id="PF02214">
    <property type="entry name" value="BTB_2"/>
    <property type="match status" value="1"/>
</dbReference>
<dbReference type="InterPro" id="IPR011333">
    <property type="entry name" value="SKP1/BTB/POZ_sf"/>
</dbReference>
<dbReference type="InterPro" id="IPR003131">
    <property type="entry name" value="T1-type_BTB"/>
</dbReference>
<name>A0A6A4XLJ0_9STRA</name>
<feature type="domain" description="Potassium channel tetramerisation-type BTB" evidence="1">
    <location>
        <begin position="2"/>
        <end position="87"/>
    </location>
</feature>
<dbReference type="Gene3D" id="3.30.710.10">
    <property type="entry name" value="Potassium Channel Kv1.1, Chain A"/>
    <property type="match status" value="1"/>
</dbReference>
<reference evidence="2" key="1">
    <citation type="submission" date="2019-06" db="EMBL/GenBank/DDBJ databases">
        <title>Genomics analysis of Aphanomyces spp. identifies a new class of oomycete effector associated with host adaptation.</title>
        <authorList>
            <person name="Gaulin E."/>
        </authorList>
    </citation>
    <scope>NUCLEOTIDE SEQUENCE</scope>
    <source>
        <strain evidence="2">CBS 578.67</strain>
    </source>
</reference>
<sequence length="107" mass="12017">MVTLNVGGSLFTTSKETLLRVEGSYFHAMLGSGHWQPDSGNDYFLDLHAPTFDRVLIFLCTDKLWLDGLNKCDETQLRTSMEFLKLTCPPVVAWDRTDCSGNIVLSN</sequence>
<proteinExistence type="predicted"/>
<evidence type="ECO:0000313" key="2">
    <source>
        <dbReference type="EMBL" id="KAF0683741.1"/>
    </source>
</evidence>
<gene>
    <name evidence="2" type="ORF">As57867_024151</name>
</gene>
<evidence type="ECO:0000259" key="1">
    <source>
        <dbReference type="Pfam" id="PF02214"/>
    </source>
</evidence>
<dbReference type="GO" id="GO:0051260">
    <property type="term" value="P:protein homooligomerization"/>
    <property type="evidence" value="ECO:0007669"/>
    <property type="project" value="InterPro"/>
</dbReference>
<dbReference type="AlphaFoldDB" id="A0A6A4XLJ0"/>
<dbReference type="EMBL" id="VJMH01007375">
    <property type="protein sequence ID" value="KAF0683741.1"/>
    <property type="molecule type" value="Genomic_DNA"/>
</dbReference>
<accession>A0A6A4XLJ0</accession>
<organism evidence="2">
    <name type="scientific">Aphanomyces stellatus</name>
    <dbReference type="NCBI Taxonomy" id="120398"/>
    <lineage>
        <taxon>Eukaryota</taxon>
        <taxon>Sar</taxon>
        <taxon>Stramenopiles</taxon>
        <taxon>Oomycota</taxon>
        <taxon>Saprolegniomycetes</taxon>
        <taxon>Saprolegniales</taxon>
        <taxon>Verrucalvaceae</taxon>
        <taxon>Aphanomyces</taxon>
    </lineage>
</organism>